<name>A0A1V9Y3S4_9ACAR</name>
<dbReference type="SMART" id="SM00182">
    <property type="entry name" value="CULLIN"/>
    <property type="match status" value="1"/>
</dbReference>
<dbReference type="InterPro" id="IPR036317">
    <property type="entry name" value="Cullin_homology_sf"/>
</dbReference>
<evidence type="ECO:0000256" key="8">
    <source>
        <dbReference type="RuleBase" id="RU003829"/>
    </source>
</evidence>
<protein>
    <recommendedName>
        <fullName evidence="6">Cullin-5</fullName>
    </recommendedName>
</protein>
<keyword evidence="4" id="KW-0833">Ubl conjugation pathway</keyword>
<feature type="domain" description="Cullin family profile" evidence="9">
    <location>
        <begin position="293"/>
        <end position="548"/>
    </location>
</feature>
<keyword evidence="3" id="KW-1017">Isopeptide bond</keyword>
<dbReference type="Gene3D" id="3.30.230.130">
    <property type="entry name" value="Cullin, Chain C, Domain 2"/>
    <property type="match status" value="1"/>
</dbReference>
<dbReference type="Pfam" id="PF00888">
    <property type="entry name" value="Cullin"/>
    <property type="match status" value="1"/>
</dbReference>
<dbReference type="InParanoid" id="A0A1V9Y3S4"/>
<evidence type="ECO:0000256" key="5">
    <source>
        <dbReference type="ARBA" id="ARBA00022843"/>
    </source>
</evidence>
<evidence type="ECO:0000313" key="11">
    <source>
        <dbReference type="Proteomes" id="UP000192247"/>
    </source>
</evidence>
<evidence type="ECO:0000256" key="4">
    <source>
        <dbReference type="ARBA" id="ARBA00022786"/>
    </source>
</evidence>
<dbReference type="Proteomes" id="UP000192247">
    <property type="component" value="Unassembled WGS sequence"/>
</dbReference>
<dbReference type="SUPFAM" id="SSF75632">
    <property type="entry name" value="Cullin homology domain"/>
    <property type="match status" value="1"/>
</dbReference>
<dbReference type="GO" id="GO:0031625">
    <property type="term" value="F:ubiquitin protein ligase binding"/>
    <property type="evidence" value="ECO:0007669"/>
    <property type="project" value="InterPro"/>
</dbReference>
<comment type="pathway">
    <text evidence="1">Protein modification; protein ubiquitination.</text>
</comment>
<dbReference type="GO" id="GO:0006511">
    <property type="term" value="P:ubiquitin-dependent protein catabolic process"/>
    <property type="evidence" value="ECO:0007669"/>
    <property type="project" value="InterPro"/>
</dbReference>
<accession>A0A1V9Y3S4</accession>
<dbReference type="InterPro" id="IPR001373">
    <property type="entry name" value="Cullin_N"/>
</dbReference>
<dbReference type="InterPro" id="IPR016158">
    <property type="entry name" value="Cullin_homology"/>
</dbReference>
<dbReference type="Pfam" id="PF26557">
    <property type="entry name" value="Cullin_AB"/>
    <property type="match status" value="1"/>
</dbReference>
<reference evidence="10 11" key="1">
    <citation type="journal article" date="2017" name="Gigascience">
        <title>Draft genome of the honey bee ectoparasitic mite, Tropilaelaps mercedesae, is shaped by the parasitic life history.</title>
        <authorList>
            <person name="Dong X."/>
            <person name="Armstrong S.D."/>
            <person name="Xia D."/>
            <person name="Makepeace B.L."/>
            <person name="Darby A.C."/>
            <person name="Kadowaki T."/>
        </authorList>
    </citation>
    <scope>NUCLEOTIDE SEQUENCE [LARGE SCALE GENOMIC DNA]</scope>
    <source>
        <strain evidence="10">Wuxi-XJTLU</strain>
    </source>
</reference>
<sequence length="632" mass="72332">AERTLDSYDEKSIIRELIISAWNSIVLKPLGKKLSVTAINIINAERIGQPTHTDLVISTRNNLLDFVPNTASRLDVYEKHLEKPYLHKLKNTYATQAPAYMAQHGVLKYLQYADQKWTEEEVRGRKYLDDSASTLAKLRQCLTKELVQEHIAAMHAECSALVRNGNTKLLAVMFRLLDHTRFFDPIDIQNSIHAAAEALSPMVKCISDYVIEKGHEEMRANLSTIADSPQNFVAMLVEIYRVATNFICDIAGNDARFTCARDQAFKKVINDHSIFSIKLPEGRRSKKTALESRCPEFLAICCDSLLKKSNVVKKLTADEIKRKLEEITKLSLLLNNKDVFLNCYKRCLTRRLITSASHDTDLETFMIEALRDAGMAADDINAMRRMFLDIERSADVSKKFNASLSEKNTGSGVTRGLVDMKILTQGGWRCIRDERLPMTLPLELEGLVPQLESFYKKEHQNKVLHWQHHLSNGVVTFRSERGIYDLEVTTIQLAVLFAWNERPYVNLIRDVFELCRSLRLQEKIPLEDIHLSTDLPETELRWALVSLVNCSKLKIQVLCCDQPDYKLPNNFTTQTKFWVNHNFHILKDEKVRHRGSVNLVPRAFIGEKSIDENSNDIAYLRANRTEVSGRPV</sequence>
<dbReference type="InterPro" id="IPR016159">
    <property type="entry name" value="Cullin_repeat-like_dom_sf"/>
</dbReference>
<keyword evidence="11" id="KW-1185">Reference proteome</keyword>
<comment type="caution">
    <text evidence="10">The sequence shown here is derived from an EMBL/GenBank/DDBJ whole genome shotgun (WGS) entry which is preliminary data.</text>
</comment>
<comment type="similarity">
    <text evidence="2 7 8">Belongs to the cullin family.</text>
</comment>
<proteinExistence type="inferred from homology"/>
<evidence type="ECO:0000256" key="1">
    <source>
        <dbReference type="ARBA" id="ARBA00004906"/>
    </source>
</evidence>
<dbReference type="SUPFAM" id="SSF74788">
    <property type="entry name" value="Cullin repeat-like"/>
    <property type="match status" value="1"/>
</dbReference>
<organism evidence="10 11">
    <name type="scientific">Tropilaelaps mercedesae</name>
    <dbReference type="NCBI Taxonomy" id="418985"/>
    <lineage>
        <taxon>Eukaryota</taxon>
        <taxon>Metazoa</taxon>
        <taxon>Ecdysozoa</taxon>
        <taxon>Arthropoda</taxon>
        <taxon>Chelicerata</taxon>
        <taxon>Arachnida</taxon>
        <taxon>Acari</taxon>
        <taxon>Parasitiformes</taxon>
        <taxon>Mesostigmata</taxon>
        <taxon>Gamasina</taxon>
        <taxon>Dermanyssoidea</taxon>
        <taxon>Laelapidae</taxon>
        <taxon>Tropilaelaps</taxon>
    </lineage>
</organism>
<dbReference type="PROSITE" id="PS50069">
    <property type="entry name" value="CULLIN_2"/>
    <property type="match status" value="1"/>
</dbReference>
<dbReference type="OrthoDB" id="27073at2759"/>
<evidence type="ECO:0000256" key="7">
    <source>
        <dbReference type="PROSITE-ProRule" id="PRU00330"/>
    </source>
</evidence>
<feature type="non-terminal residue" evidence="10">
    <location>
        <position position="1"/>
    </location>
</feature>
<keyword evidence="5" id="KW-0832">Ubl conjugation</keyword>
<evidence type="ECO:0000256" key="2">
    <source>
        <dbReference type="ARBA" id="ARBA00006019"/>
    </source>
</evidence>
<dbReference type="AlphaFoldDB" id="A0A1V9Y3S4"/>
<evidence type="ECO:0000256" key="6">
    <source>
        <dbReference type="ARBA" id="ARBA00040451"/>
    </source>
</evidence>
<dbReference type="InterPro" id="IPR045093">
    <property type="entry name" value="Cullin"/>
</dbReference>
<dbReference type="EMBL" id="MNPL01000054">
    <property type="protein sequence ID" value="OQR80384.1"/>
    <property type="molecule type" value="Genomic_DNA"/>
</dbReference>
<evidence type="ECO:0000256" key="3">
    <source>
        <dbReference type="ARBA" id="ARBA00022499"/>
    </source>
</evidence>
<gene>
    <name evidence="10" type="ORF">BIW11_05087</name>
</gene>
<dbReference type="PANTHER" id="PTHR11932">
    <property type="entry name" value="CULLIN"/>
    <property type="match status" value="1"/>
</dbReference>
<dbReference type="STRING" id="418985.A0A1V9Y3S4"/>
<evidence type="ECO:0000313" key="10">
    <source>
        <dbReference type="EMBL" id="OQR80384.1"/>
    </source>
</evidence>
<dbReference type="InterPro" id="IPR059120">
    <property type="entry name" value="Cullin-like_AB"/>
</dbReference>
<dbReference type="FunFam" id="1.20.1310.10:FF:000014">
    <property type="entry name" value="Cullin 5"/>
    <property type="match status" value="1"/>
</dbReference>
<dbReference type="Gene3D" id="1.20.1310.10">
    <property type="entry name" value="Cullin Repeats"/>
    <property type="match status" value="3"/>
</dbReference>
<evidence type="ECO:0000259" key="9">
    <source>
        <dbReference type="PROSITE" id="PS50069"/>
    </source>
</evidence>